<name>A0A4S8M7N0_DENBC</name>
<evidence type="ECO:0000313" key="1">
    <source>
        <dbReference type="EMBL" id="THU98160.1"/>
    </source>
</evidence>
<protein>
    <submittedName>
        <fullName evidence="1">Uncharacterized protein</fullName>
    </submittedName>
</protein>
<dbReference type="EMBL" id="ML179141">
    <property type="protein sequence ID" value="THU98160.1"/>
    <property type="molecule type" value="Genomic_DNA"/>
</dbReference>
<gene>
    <name evidence="1" type="ORF">K435DRAFT_795907</name>
</gene>
<dbReference type="AlphaFoldDB" id="A0A4S8M7N0"/>
<reference evidence="1 2" key="1">
    <citation type="journal article" date="2019" name="Nat. Ecol. Evol.">
        <title>Megaphylogeny resolves global patterns of mushroom evolution.</title>
        <authorList>
            <person name="Varga T."/>
            <person name="Krizsan K."/>
            <person name="Foldi C."/>
            <person name="Dima B."/>
            <person name="Sanchez-Garcia M."/>
            <person name="Sanchez-Ramirez S."/>
            <person name="Szollosi G.J."/>
            <person name="Szarkandi J.G."/>
            <person name="Papp V."/>
            <person name="Albert L."/>
            <person name="Andreopoulos W."/>
            <person name="Angelini C."/>
            <person name="Antonin V."/>
            <person name="Barry K.W."/>
            <person name="Bougher N.L."/>
            <person name="Buchanan P."/>
            <person name="Buyck B."/>
            <person name="Bense V."/>
            <person name="Catcheside P."/>
            <person name="Chovatia M."/>
            <person name="Cooper J."/>
            <person name="Damon W."/>
            <person name="Desjardin D."/>
            <person name="Finy P."/>
            <person name="Geml J."/>
            <person name="Haridas S."/>
            <person name="Hughes K."/>
            <person name="Justo A."/>
            <person name="Karasinski D."/>
            <person name="Kautmanova I."/>
            <person name="Kiss B."/>
            <person name="Kocsube S."/>
            <person name="Kotiranta H."/>
            <person name="LaButti K.M."/>
            <person name="Lechner B.E."/>
            <person name="Liimatainen K."/>
            <person name="Lipzen A."/>
            <person name="Lukacs Z."/>
            <person name="Mihaltcheva S."/>
            <person name="Morgado L.N."/>
            <person name="Niskanen T."/>
            <person name="Noordeloos M.E."/>
            <person name="Ohm R.A."/>
            <person name="Ortiz-Santana B."/>
            <person name="Ovrebo C."/>
            <person name="Racz N."/>
            <person name="Riley R."/>
            <person name="Savchenko A."/>
            <person name="Shiryaev A."/>
            <person name="Soop K."/>
            <person name="Spirin V."/>
            <person name="Szebenyi C."/>
            <person name="Tomsovsky M."/>
            <person name="Tulloss R.E."/>
            <person name="Uehling J."/>
            <person name="Grigoriev I.V."/>
            <person name="Vagvolgyi C."/>
            <person name="Papp T."/>
            <person name="Martin F.M."/>
            <person name="Miettinen O."/>
            <person name="Hibbett D.S."/>
            <person name="Nagy L.G."/>
        </authorList>
    </citation>
    <scope>NUCLEOTIDE SEQUENCE [LARGE SCALE GENOMIC DNA]</scope>
    <source>
        <strain evidence="1 2">CBS 962.96</strain>
    </source>
</reference>
<dbReference type="Proteomes" id="UP000297245">
    <property type="component" value="Unassembled WGS sequence"/>
</dbReference>
<accession>A0A4S8M7N0</accession>
<organism evidence="1 2">
    <name type="scientific">Dendrothele bispora (strain CBS 962.96)</name>
    <dbReference type="NCBI Taxonomy" id="1314807"/>
    <lineage>
        <taxon>Eukaryota</taxon>
        <taxon>Fungi</taxon>
        <taxon>Dikarya</taxon>
        <taxon>Basidiomycota</taxon>
        <taxon>Agaricomycotina</taxon>
        <taxon>Agaricomycetes</taxon>
        <taxon>Agaricomycetidae</taxon>
        <taxon>Agaricales</taxon>
        <taxon>Agaricales incertae sedis</taxon>
        <taxon>Dendrothele</taxon>
    </lineage>
</organism>
<evidence type="ECO:0000313" key="2">
    <source>
        <dbReference type="Proteomes" id="UP000297245"/>
    </source>
</evidence>
<keyword evidence="2" id="KW-1185">Reference proteome</keyword>
<sequence>MAAEQYYDNLWQQWLRCSKKMEEKCGPSSMSRHIEIFKAKRSSEIWDPKCLDKIRLCDAENQGWCHWNAFTSETVREKRKNEEKLVGVVLSYFLEGIAVVQASAGSPARAYMLCCALHARPSSSNSFFAWKIHALVSRPSHWKKVFLSSDSFYSRHFPCTIDWGHCFRVLRYIINDILLKADPQKTRTTPMAGTQTSRFTDFRHIHISGLMTQQKSTLPNAYMEY</sequence>
<proteinExistence type="predicted"/>